<name>A0A9D1A0U2_9ACTN</name>
<keyword evidence="6" id="KW-0238">DNA-binding</keyword>
<evidence type="ECO:0000256" key="1">
    <source>
        <dbReference type="ARBA" id="ARBA00008136"/>
    </source>
</evidence>
<proteinExistence type="inferred from homology"/>
<comment type="caution">
    <text evidence="10">The sequence shown here is derived from an EMBL/GenBank/DDBJ whole genome shotgun (WGS) entry which is preliminary data.</text>
</comment>
<dbReference type="SUPFAM" id="SSF143081">
    <property type="entry name" value="BB1717-like"/>
    <property type="match status" value="1"/>
</dbReference>
<accession>A0A9D1A0U2</accession>
<evidence type="ECO:0000256" key="6">
    <source>
        <dbReference type="ARBA" id="ARBA00023125"/>
    </source>
</evidence>
<evidence type="ECO:0000313" key="10">
    <source>
        <dbReference type="EMBL" id="HIR01568.1"/>
    </source>
</evidence>
<dbReference type="Gene3D" id="3.90.1680.10">
    <property type="entry name" value="SOS response associated peptidase-like"/>
    <property type="match status" value="1"/>
</dbReference>
<evidence type="ECO:0000256" key="7">
    <source>
        <dbReference type="ARBA" id="ARBA00023239"/>
    </source>
</evidence>
<keyword evidence="3" id="KW-0227">DNA damage</keyword>
<evidence type="ECO:0000256" key="2">
    <source>
        <dbReference type="ARBA" id="ARBA00022670"/>
    </source>
</evidence>
<dbReference type="GO" id="GO:0008233">
    <property type="term" value="F:peptidase activity"/>
    <property type="evidence" value="ECO:0007669"/>
    <property type="project" value="UniProtKB-KW"/>
</dbReference>
<reference evidence="10" key="2">
    <citation type="journal article" date="2021" name="PeerJ">
        <title>Extensive microbial diversity within the chicken gut microbiome revealed by metagenomics and culture.</title>
        <authorList>
            <person name="Gilroy R."/>
            <person name="Ravi A."/>
            <person name="Getino M."/>
            <person name="Pursley I."/>
            <person name="Horton D.L."/>
            <person name="Alikhan N.F."/>
            <person name="Baker D."/>
            <person name="Gharbi K."/>
            <person name="Hall N."/>
            <person name="Watson M."/>
            <person name="Adriaenssens E.M."/>
            <person name="Foster-Nyarko E."/>
            <person name="Jarju S."/>
            <person name="Secka A."/>
            <person name="Antonio M."/>
            <person name="Oren A."/>
            <person name="Chaudhuri R.R."/>
            <person name="La Ragione R."/>
            <person name="Hildebrand F."/>
            <person name="Pallen M.J."/>
        </authorList>
    </citation>
    <scope>NUCLEOTIDE SEQUENCE</scope>
    <source>
        <strain evidence="10">ChiGjej1B1-2707</strain>
    </source>
</reference>
<dbReference type="EC" id="3.4.-.-" evidence="8"/>
<dbReference type="PANTHER" id="PTHR13604">
    <property type="entry name" value="DC12-RELATED"/>
    <property type="match status" value="1"/>
</dbReference>
<keyword evidence="7" id="KW-0456">Lyase</keyword>
<evidence type="ECO:0000256" key="4">
    <source>
        <dbReference type="ARBA" id="ARBA00022801"/>
    </source>
</evidence>
<dbReference type="PANTHER" id="PTHR13604:SF0">
    <property type="entry name" value="ABASIC SITE PROCESSING PROTEIN HMCES"/>
    <property type="match status" value="1"/>
</dbReference>
<dbReference type="GO" id="GO:0016829">
    <property type="term" value="F:lyase activity"/>
    <property type="evidence" value="ECO:0007669"/>
    <property type="project" value="UniProtKB-KW"/>
</dbReference>
<evidence type="ECO:0000256" key="5">
    <source>
        <dbReference type="ARBA" id="ARBA00023124"/>
    </source>
</evidence>
<gene>
    <name evidence="10" type="ORF">IAA69_04820</name>
</gene>
<organism evidence="10 11">
    <name type="scientific">Candidatus Aveggerthella stercoripullorum</name>
    <dbReference type="NCBI Taxonomy" id="2840688"/>
    <lineage>
        <taxon>Bacteria</taxon>
        <taxon>Bacillati</taxon>
        <taxon>Actinomycetota</taxon>
        <taxon>Coriobacteriia</taxon>
        <taxon>Eggerthellales</taxon>
        <taxon>Eggerthellaceae</taxon>
        <taxon>Eggerthellaceae incertae sedis</taxon>
        <taxon>Candidatus Aveggerthella</taxon>
    </lineage>
</organism>
<sequence length="321" mass="33808">MCRKITVLTWDEVLEVVQALEMYSPFNVQPDWPAVRPAHDDTSPGAQAWVISARTAGGMDAADGLTHGSAHTDGAGALERCTPVLPSLALEPRMLTWGYLLPGSQKLVFNTRSESAATSPLWRESFAGRRCIVPAWSFYEAHQHESAVLPSGRKGRQLYRFAPSNASNDALLSNAAMPISPTAPGALSGTVSGAEPGASLQGGSGKGQAEAFGDGSCPDGARVSDDAGASATPISSISPGPLKRCPFLMAGIWQDDRFSVLTCEPDAQVARIHNRMPLLLSPATALTWLNGGAPEVCRAFVGLSALPVYPPASEPEQLSLF</sequence>
<evidence type="ECO:0000256" key="3">
    <source>
        <dbReference type="ARBA" id="ARBA00022763"/>
    </source>
</evidence>
<comment type="similarity">
    <text evidence="1 8">Belongs to the SOS response-associated peptidase family.</text>
</comment>
<dbReference type="InterPro" id="IPR036590">
    <property type="entry name" value="SRAP-like"/>
</dbReference>
<feature type="region of interest" description="Disordered" evidence="9">
    <location>
        <begin position="187"/>
        <end position="235"/>
    </location>
</feature>
<dbReference type="Proteomes" id="UP000824261">
    <property type="component" value="Unassembled WGS sequence"/>
</dbReference>
<dbReference type="GO" id="GO:0106300">
    <property type="term" value="P:protein-DNA covalent cross-linking repair"/>
    <property type="evidence" value="ECO:0007669"/>
    <property type="project" value="InterPro"/>
</dbReference>
<dbReference type="GO" id="GO:0006508">
    <property type="term" value="P:proteolysis"/>
    <property type="evidence" value="ECO:0007669"/>
    <property type="project" value="UniProtKB-KW"/>
</dbReference>
<keyword evidence="5" id="KW-0190">Covalent protein-DNA linkage</keyword>
<evidence type="ECO:0000256" key="8">
    <source>
        <dbReference type="RuleBase" id="RU364100"/>
    </source>
</evidence>
<dbReference type="InterPro" id="IPR003738">
    <property type="entry name" value="SRAP"/>
</dbReference>
<evidence type="ECO:0000256" key="9">
    <source>
        <dbReference type="SAM" id="MobiDB-lite"/>
    </source>
</evidence>
<dbReference type="EMBL" id="DVGB01000059">
    <property type="protein sequence ID" value="HIR01568.1"/>
    <property type="molecule type" value="Genomic_DNA"/>
</dbReference>
<keyword evidence="4 8" id="KW-0378">Hydrolase</keyword>
<protein>
    <recommendedName>
        <fullName evidence="8">Abasic site processing protein</fullName>
        <ecNumber evidence="8">3.4.-.-</ecNumber>
    </recommendedName>
</protein>
<reference evidence="10" key="1">
    <citation type="submission" date="2020-10" db="EMBL/GenBank/DDBJ databases">
        <authorList>
            <person name="Gilroy R."/>
        </authorList>
    </citation>
    <scope>NUCLEOTIDE SEQUENCE</scope>
    <source>
        <strain evidence="10">ChiGjej1B1-2707</strain>
    </source>
</reference>
<evidence type="ECO:0000313" key="11">
    <source>
        <dbReference type="Proteomes" id="UP000824261"/>
    </source>
</evidence>
<dbReference type="Pfam" id="PF02586">
    <property type="entry name" value="SRAP"/>
    <property type="match status" value="2"/>
</dbReference>
<dbReference type="AlphaFoldDB" id="A0A9D1A0U2"/>
<keyword evidence="2 8" id="KW-0645">Protease</keyword>
<dbReference type="GO" id="GO:0003697">
    <property type="term" value="F:single-stranded DNA binding"/>
    <property type="evidence" value="ECO:0007669"/>
    <property type="project" value="InterPro"/>
</dbReference>